<evidence type="ECO:0000256" key="1">
    <source>
        <dbReference type="SAM" id="MobiDB-lite"/>
    </source>
</evidence>
<dbReference type="InterPro" id="IPR009693">
    <property type="entry name" value="Glucitol_operon_activator"/>
</dbReference>
<proteinExistence type="predicted"/>
<gene>
    <name evidence="2" type="ORF">IBLFYP30_00267</name>
</gene>
<dbReference type="EMBL" id="CACRUE010000034">
    <property type="protein sequence ID" value="VYU39370.1"/>
    <property type="molecule type" value="Genomic_DNA"/>
</dbReference>
<feature type="compositionally biased region" description="Basic and acidic residues" evidence="1">
    <location>
        <begin position="119"/>
        <end position="128"/>
    </location>
</feature>
<sequence length="142" mass="16297">MKVIIALVILYLANFATSYYLHKKYVASQKRVRQYGGVSTARVKGSLRKKGKIVLLAFNEEDDTITYGEKFEGITVFSKFEKIEGIEGLTLDEVESKFEDEPVIIQAIQYIRERDTDEGSYKNEKIEQENIEESDIVDKTTV</sequence>
<accession>A0A6N3EE92</accession>
<dbReference type="Pfam" id="PF06923">
    <property type="entry name" value="GutM"/>
    <property type="match status" value="1"/>
</dbReference>
<protein>
    <submittedName>
        <fullName evidence="2">DNA-binding transcriptional activator GutM</fullName>
    </submittedName>
</protein>
<dbReference type="RefSeq" id="WP_024038574.1">
    <property type="nucleotide sequence ID" value="NZ_CACRUE010000034.1"/>
</dbReference>
<feature type="region of interest" description="Disordered" evidence="1">
    <location>
        <begin position="119"/>
        <end position="142"/>
    </location>
</feature>
<dbReference type="GO" id="GO:0003677">
    <property type="term" value="F:DNA binding"/>
    <property type="evidence" value="ECO:0007669"/>
    <property type="project" value="UniProtKB-KW"/>
</dbReference>
<evidence type="ECO:0000313" key="2">
    <source>
        <dbReference type="EMBL" id="VYU39370.1"/>
    </source>
</evidence>
<reference evidence="2" key="1">
    <citation type="submission" date="2019-11" db="EMBL/GenBank/DDBJ databases">
        <authorList>
            <person name="Feng L."/>
        </authorList>
    </citation>
    <scope>NUCLEOTIDE SEQUENCE</scope>
    <source>
        <strain evidence="2">IbartlettiiLFYP30</strain>
    </source>
</reference>
<keyword evidence="2" id="KW-0238">DNA-binding</keyword>
<dbReference type="AlphaFoldDB" id="A0A6N3EE92"/>
<name>A0A6N3EE92_9FIRM</name>
<organism evidence="2">
    <name type="scientific">Intestinibacter bartlettii</name>
    <dbReference type="NCBI Taxonomy" id="261299"/>
    <lineage>
        <taxon>Bacteria</taxon>
        <taxon>Bacillati</taxon>
        <taxon>Bacillota</taxon>
        <taxon>Clostridia</taxon>
        <taxon>Peptostreptococcales</taxon>
        <taxon>Peptostreptococcaceae</taxon>
        <taxon>Intestinibacter</taxon>
    </lineage>
</organism>